<evidence type="ECO:0000256" key="1">
    <source>
        <dbReference type="ARBA" id="ARBA00022801"/>
    </source>
</evidence>
<dbReference type="Proteomes" id="UP000295096">
    <property type="component" value="Unassembled WGS sequence"/>
</dbReference>
<evidence type="ECO:0000256" key="2">
    <source>
        <dbReference type="PIRSR" id="PIRSR005962-1"/>
    </source>
</evidence>
<dbReference type="NCBIfam" id="TIGR01891">
    <property type="entry name" value="amidohydrolases"/>
    <property type="match status" value="1"/>
</dbReference>
<accession>A0A4R5QEE7</accession>
<dbReference type="PANTHER" id="PTHR11014">
    <property type="entry name" value="PEPTIDASE M20 FAMILY MEMBER"/>
    <property type="match status" value="1"/>
</dbReference>
<dbReference type="RefSeq" id="WP_133289828.1">
    <property type="nucleotide sequence ID" value="NZ_SMSJ01000022.1"/>
</dbReference>
<dbReference type="Pfam" id="PF01546">
    <property type="entry name" value="Peptidase_M20"/>
    <property type="match status" value="1"/>
</dbReference>
<dbReference type="AlphaFoldDB" id="A0A4R5QEE7"/>
<feature type="binding site" evidence="2">
    <location>
        <position position="113"/>
    </location>
    <ligand>
        <name>Mn(2+)</name>
        <dbReference type="ChEBI" id="CHEBI:29035"/>
        <label>2</label>
    </ligand>
</feature>
<evidence type="ECO:0000313" key="5">
    <source>
        <dbReference type="Proteomes" id="UP000295096"/>
    </source>
</evidence>
<dbReference type="CDD" id="cd05666">
    <property type="entry name" value="M20_Acy1-like"/>
    <property type="match status" value="1"/>
</dbReference>
<dbReference type="GO" id="GO:0046872">
    <property type="term" value="F:metal ion binding"/>
    <property type="evidence" value="ECO:0007669"/>
    <property type="project" value="UniProtKB-KW"/>
</dbReference>
<sequence length="400" mass="42890">MRLHRGQESELTPIEHIRRYQDQLAAWRRDFHAHPETGFEEHRTAALVAERLESWGIEVHRGIGRTGVVGVLRSGRGNRAVGLRADMDALDMPEANSFAHASTIPGKMHGCGHDGHTTMLLGAARYLAETRAFDGTVHFIFQPAEEGQGGAQAMIAEGLFERFPCDTVYGLHNRPGMPVGHYGIREGAMMAGCAFFDLAIRGKGGHAARPEATVDPVVCGAQVISAWQSIVGRNVAPYDTAVISVTGFEAGTAYNVIPERVALRGTVRAFRTETMRLLETRMRALATSIAAGFGATAELDFREITVPVVNSPEQAALIADAAAAMVGEPHVDRARVAAMGSEDFSYMLAERPGAYILVGNGDGPGSCEVHNPGYDFNDAAIPYGAGILAAVVEREMPQSA</sequence>
<dbReference type="OrthoDB" id="9777385at2"/>
<dbReference type="GO" id="GO:0019877">
    <property type="term" value="P:diaminopimelate biosynthetic process"/>
    <property type="evidence" value="ECO:0007669"/>
    <property type="project" value="UniProtKB-ARBA"/>
</dbReference>
<comment type="caution">
    <text evidence="4">The sequence shown here is derived from an EMBL/GenBank/DDBJ whole genome shotgun (WGS) entry which is preliminary data.</text>
</comment>
<feature type="binding site" evidence="2">
    <location>
        <position position="370"/>
    </location>
    <ligand>
        <name>Mn(2+)</name>
        <dbReference type="ChEBI" id="CHEBI:29035"/>
        <label>2</label>
    </ligand>
</feature>
<keyword evidence="2" id="KW-0464">Manganese</keyword>
<dbReference type="GO" id="GO:0050118">
    <property type="term" value="F:N-acetyldiaminopimelate deacetylase activity"/>
    <property type="evidence" value="ECO:0007669"/>
    <property type="project" value="UniProtKB-ARBA"/>
</dbReference>
<dbReference type="SUPFAM" id="SSF53187">
    <property type="entry name" value="Zn-dependent exopeptidases"/>
    <property type="match status" value="1"/>
</dbReference>
<protein>
    <submittedName>
        <fullName evidence="4">Amidohydrolase</fullName>
    </submittedName>
</protein>
<dbReference type="InterPro" id="IPR011650">
    <property type="entry name" value="Peptidase_M20_dimer"/>
</dbReference>
<feature type="domain" description="Peptidase M20 dimerisation" evidence="3">
    <location>
        <begin position="193"/>
        <end position="289"/>
    </location>
</feature>
<keyword evidence="5" id="KW-1185">Reference proteome</keyword>
<feature type="binding site" evidence="2">
    <location>
        <position position="111"/>
    </location>
    <ligand>
        <name>Mn(2+)</name>
        <dbReference type="ChEBI" id="CHEBI:29035"/>
        <label>2</label>
    </ligand>
</feature>
<organism evidence="4 5">
    <name type="scientific">Dankookia rubra</name>
    <dbReference type="NCBI Taxonomy" id="1442381"/>
    <lineage>
        <taxon>Bacteria</taxon>
        <taxon>Pseudomonadati</taxon>
        <taxon>Pseudomonadota</taxon>
        <taxon>Alphaproteobacteria</taxon>
        <taxon>Acetobacterales</taxon>
        <taxon>Roseomonadaceae</taxon>
        <taxon>Dankookia</taxon>
    </lineage>
</organism>
<proteinExistence type="predicted"/>
<evidence type="ECO:0000259" key="3">
    <source>
        <dbReference type="Pfam" id="PF07687"/>
    </source>
</evidence>
<feature type="binding site" evidence="2">
    <location>
        <position position="172"/>
    </location>
    <ligand>
        <name>Mn(2+)</name>
        <dbReference type="ChEBI" id="CHEBI:29035"/>
        <label>2</label>
    </ligand>
</feature>
<evidence type="ECO:0000313" key="4">
    <source>
        <dbReference type="EMBL" id="TDH61356.1"/>
    </source>
</evidence>
<dbReference type="InterPro" id="IPR017439">
    <property type="entry name" value="Amidohydrolase"/>
</dbReference>
<feature type="binding site" evidence="2">
    <location>
        <position position="146"/>
    </location>
    <ligand>
        <name>Mn(2+)</name>
        <dbReference type="ChEBI" id="CHEBI:29035"/>
        <label>2</label>
    </ligand>
</feature>
<comment type="cofactor">
    <cofactor evidence="2">
        <name>Mn(2+)</name>
        <dbReference type="ChEBI" id="CHEBI:29035"/>
    </cofactor>
    <text evidence="2">The Mn(2+) ion enhances activity.</text>
</comment>
<dbReference type="InterPro" id="IPR002933">
    <property type="entry name" value="Peptidase_M20"/>
</dbReference>
<dbReference type="SUPFAM" id="SSF55031">
    <property type="entry name" value="Bacterial exopeptidase dimerisation domain"/>
    <property type="match status" value="1"/>
</dbReference>
<dbReference type="PANTHER" id="PTHR11014:SF63">
    <property type="entry name" value="METALLOPEPTIDASE, PUTATIVE (AFU_ORTHOLOGUE AFUA_6G09600)-RELATED"/>
    <property type="match status" value="1"/>
</dbReference>
<dbReference type="Gene3D" id="3.40.630.10">
    <property type="entry name" value="Zn peptidases"/>
    <property type="match status" value="1"/>
</dbReference>
<dbReference type="InterPro" id="IPR036264">
    <property type="entry name" value="Bact_exopeptidase_dim_dom"/>
</dbReference>
<name>A0A4R5QEE7_9PROT</name>
<keyword evidence="1 4" id="KW-0378">Hydrolase</keyword>
<gene>
    <name evidence="4" type="ORF">E2C06_17090</name>
</gene>
<reference evidence="4 5" key="1">
    <citation type="journal article" date="2016" name="J. Microbiol.">
        <title>Dankookia rubra gen. nov., sp. nov., an alphaproteobacterium isolated from sediment of a shallow stream.</title>
        <authorList>
            <person name="Kim W.H."/>
            <person name="Kim D.H."/>
            <person name="Kang K."/>
            <person name="Ahn T.Y."/>
        </authorList>
    </citation>
    <scope>NUCLEOTIDE SEQUENCE [LARGE SCALE GENOMIC DNA]</scope>
    <source>
        <strain evidence="4 5">JCM30602</strain>
    </source>
</reference>
<dbReference type="FunFam" id="3.30.70.360:FF:000001">
    <property type="entry name" value="N-acetyldiaminopimelate deacetylase"/>
    <property type="match status" value="1"/>
</dbReference>
<dbReference type="Gene3D" id="3.30.70.360">
    <property type="match status" value="1"/>
</dbReference>
<dbReference type="PIRSF" id="PIRSF005962">
    <property type="entry name" value="Pept_M20D_amidohydro"/>
    <property type="match status" value="1"/>
</dbReference>
<dbReference type="EMBL" id="SMSJ01000022">
    <property type="protein sequence ID" value="TDH61356.1"/>
    <property type="molecule type" value="Genomic_DNA"/>
</dbReference>
<keyword evidence="2" id="KW-0479">Metal-binding</keyword>
<dbReference type="Pfam" id="PF07687">
    <property type="entry name" value="M20_dimer"/>
    <property type="match status" value="1"/>
</dbReference>